<proteinExistence type="predicted"/>
<dbReference type="EMBL" id="VVYV01000072">
    <property type="protein sequence ID" value="KAA5412373.1"/>
    <property type="molecule type" value="Genomic_DNA"/>
</dbReference>
<evidence type="ECO:0000313" key="4">
    <source>
        <dbReference type="Proteomes" id="UP000283341"/>
    </source>
</evidence>
<evidence type="ECO:0000313" key="5">
    <source>
        <dbReference type="Proteomes" id="UP000448877"/>
    </source>
</evidence>
<dbReference type="Gene3D" id="3.20.20.80">
    <property type="entry name" value="Glycosidases"/>
    <property type="match status" value="1"/>
</dbReference>
<dbReference type="InterPro" id="IPR017853">
    <property type="entry name" value="GH"/>
</dbReference>
<dbReference type="SUPFAM" id="SSF51445">
    <property type="entry name" value="(Trans)glycosidases"/>
    <property type="match status" value="1"/>
</dbReference>
<evidence type="ECO:0000259" key="1">
    <source>
        <dbReference type="Pfam" id="PF14488"/>
    </source>
</evidence>
<name>A0A108T2R7_9BACE</name>
<dbReference type="GeneID" id="66307810"/>
<evidence type="ECO:0000313" key="2">
    <source>
        <dbReference type="EMBL" id="KAA5412373.1"/>
    </source>
</evidence>
<feature type="domain" description="DUF4434" evidence="1">
    <location>
        <begin position="252"/>
        <end position="530"/>
    </location>
</feature>
<evidence type="ECO:0000313" key="3">
    <source>
        <dbReference type="EMBL" id="RGS33981.1"/>
    </source>
</evidence>
<dbReference type="RefSeq" id="WP_007217806.1">
    <property type="nucleotide sequence ID" value="NZ_CABMLT010000029.1"/>
</dbReference>
<accession>A0A108T2R7</accession>
<protein>
    <submittedName>
        <fullName evidence="3">DUF4434 domain-containing protein</fullName>
    </submittedName>
</protein>
<dbReference type="Proteomes" id="UP000448877">
    <property type="component" value="Unassembled WGS sequence"/>
</dbReference>
<dbReference type="InterPro" id="IPR027849">
    <property type="entry name" value="DUF4434"/>
</dbReference>
<gene>
    <name evidence="3" type="ORF">DWX97_20545</name>
    <name evidence="2" type="ORF">F2Y81_26050</name>
</gene>
<reference evidence="3 4" key="1">
    <citation type="submission" date="2018-08" db="EMBL/GenBank/DDBJ databases">
        <title>A genome reference for cultivated species of the human gut microbiota.</title>
        <authorList>
            <person name="Zou Y."/>
            <person name="Xue W."/>
            <person name="Luo G."/>
        </authorList>
    </citation>
    <scope>NUCLEOTIDE SEQUENCE [LARGE SCALE GENOMIC DNA]</scope>
    <source>
        <strain evidence="3 4">AF22-3AC</strain>
    </source>
</reference>
<dbReference type="AlphaFoldDB" id="A0A108T2R7"/>
<dbReference type="EMBL" id="QRVJ01000025">
    <property type="protein sequence ID" value="RGS33981.1"/>
    <property type="molecule type" value="Genomic_DNA"/>
</dbReference>
<reference evidence="2 5" key="2">
    <citation type="journal article" date="2019" name="Nat. Med.">
        <title>A library of human gut bacterial isolates paired with longitudinal multiomics data enables mechanistic microbiome research.</title>
        <authorList>
            <person name="Poyet M."/>
            <person name="Groussin M."/>
            <person name="Gibbons S.M."/>
            <person name="Avila-Pacheco J."/>
            <person name="Jiang X."/>
            <person name="Kearney S.M."/>
            <person name="Perrotta A.R."/>
            <person name="Berdy B."/>
            <person name="Zhao S."/>
            <person name="Lieberman T.D."/>
            <person name="Swanson P.K."/>
            <person name="Smith M."/>
            <person name="Roesemann S."/>
            <person name="Alexander J.E."/>
            <person name="Rich S.A."/>
            <person name="Livny J."/>
            <person name="Vlamakis H."/>
            <person name="Clish C."/>
            <person name="Bullock K."/>
            <person name="Deik A."/>
            <person name="Scott J."/>
            <person name="Pierce K.A."/>
            <person name="Xavier R.J."/>
            <person name="Alm E.J."/>
        </authorList>
    </citation>
    <scope>NUCLEOTIDE SEQUENCE [LARGE SCALE GENOMIC DNA]</scope>
    <source>
        <strain evidence="2 5">BIOML-A6</strain>
    </source>
</reference>
<comment type="caution">
    <text evidence="3">The sequence shown here is derived from an EMBL/GenBank/DDBJ whole genome shotgun (WGS) entry which is preliminary data.</text>
</comment>
<organism evidence="3 4">
    <name type="scientific">Bacteroides cellulosilyticus</name>
    <dbReference type="NCBI Taxonomy" id="246787"/>
    <lineage>
        <taxon>Bacteria</taxon>
        <taxon>Pseudomonadati</taxon>
        <taxon>Bacteroidota</taxon>
        <taxon>Bacteroidia</taxon>
        <taxon>Bacteroidales</taxon>
        <taxon>Bacteroidaceae</taxon>
        <taxon>Bacteroides</taxon>
    </lineage>
</organism>
<dbReference type="PROSITE" id="PS51257">
    <property type="entry name" value="PROKAR_LIPOPROTEIN"/>
    <property type="match status" value="1"/>
</dbReference>
<dbReference type="Proteomes" id="UP000283341">
    <property type="component" value="Unassembled WGS sequence"/>
</dbReference>
<sequence>MRTSLFFICLLGVFLCSCGDDIHKGYRAPGYDQVLEKQRILNNTKAVKSINSYDELGCEIYDIPKREEGKAFLDYELGDDQKEGTGSFKLIYNFTGNSTADAPECVYFGQRWGDYRVDLSFYPLGLSIWVKGKKGNKGLFRFIIMEDEKQFNADAPHDYTRKRWSYFAYEDAEVLSKEGWNRIIMPYSAFKLYRKGEGTTSNELLMNRNEGFRIEIENTTNEACGGEFQIDNLEQLTSYELKAGKPKFSSIFIQLNKEAYENEDWDQQFQDSRAVGIDTWIIQYSEQFTGNDDDTNVSFYKNTNLPWVQVKCDIIDKMFEAAERNGMNIILGLYPGDYSKTNTADPTKYNTNLERNKMLFDEVYEQFGNNPCLVGWYITEEFHDGSYPVGWQQEPALSMLAKYLEGVASYIKQKSDKPVSIAPALWRGMPADLCGEWFGRIFAQTPNIDYLYLQDIGGRCLVDFDVDLPNWYAEIKKACDANGVKFGVDIESFKSCNCPNIGYKAKDWSELKEQLFVAGLFTEYITNFSWVTFKKGTNNYAGYKQYLEDNGLL</sequence>
<dbReference type="Pfam" id="PF14488">
    <property type="entry name" value="DUF4434"/>
    <property type="match status" value="1"/>
</dbReference>